<organism evidence="1 2">
    <name type="scientific">Geomicrobium sediminis</name>
    <dbReference type="NCBI Taxonomy" id="1347788"/>
    <lineage>
        <taxon>Bacteria</taxon>
        <taxon>Bacillati</taxon>
        <taxon>Bacillota</taxon>
        <taxon>Bacilli</taxon>
        <taxon>Bacillales</taxon>
        <taxon>Geomicrobium</taxon>
    </lineage>
</organism>
<evidence type="ECO:0000313" key="2">
    <source>
        <dbReference type="Proteomes" id="UP000741863"/>
    </source>
</evidence>
<name>A0ABS2P851_9BACL</name>
<reference evidence="1 2" key="1">
    <citation type="submission" date="2021-01" db="EMBL/GenBank/DDBJ databases">
        <title>Genomic Encyclopedia of Type Strains, Phase IV (KMG-IV): sequencing the most valuable type-strain genomes for metagenomic binning, comparative biology and taxonomic classification.</title>
        <authorList>
            <person name="Goeker M."/>
        </authorList>
    </citation>
    <scope>NUCLEOTIDE SEQUENCE [LARGE SCALE GENOMIC DNA]</scope>
    <source>
        <strain evidence="1 2">DSM 25540</strain>
    </source>
</reference>
<dbReference type="RefSeq" id="WP_042419504.1">
    <property type="nucleotide sequence ID" value="NZ_JAFBEC010000002.1"/>
</dbReference>
<dbReference type="Pfam" id="PF26325">
    <property type="entry name" value="YhjD"/>
    <property type="match status" value="1"/>
</dbReference>
<accession>A0ABS2P851</accession>
<dbReference type="EMBL" id="JAFBEC010000002">
    <property type="protein sequence ID" value="MBM7631595.1"/>
    <property type="molecule type" value="Genomic_DNA"/>
</dbReference>
<dbReference type="Proteomes" id="UP000741863">
    <property type="component" value="Unassembled WGS sequence"/>
</dbReference>
<dbReference type="InterPro" id="IPR058600">
    <property type="entry name" value="YhjD-like"/>
</dbReference>
<gene>
    <name evidence="1" type="ORF">JOD17_000687</name>
</gene>
<evidence type="ECO:0000313" key="1">
    <source>
        <dbReference type="EMBL" id="MBM7631595.1"/>
    </source>
</evidence>
<proteinExistence type="predicted"/>
<comment type="caution">
    <text evidence="1">The sequence shown here is derived from an EMBL/GenBank/DDBJ whole genome shotgun (WGS) entry which is preliminary data.</text>
</comment>
<protein>
    <submittedName>
        <fullName evidence="1">Uncharacterized protein</fullName>
    </submittedName>
</protein>
<sequence length="124" mass="14771">MPLQNDDLTLIHYAIILPLVKRSFEENLQQVPEMFRVHEPYIELIDEALSLLHLDLRQLKKEQHSRNLRIYRIDSDETFSSYGYVCGRYEGQNRYVNANLKRQTSECMSLYLHGKRVEDLMTSH</sequence>
<keyword evidence="2" id="KW-1185">Reference proteome</keyword>